<dbReference type="GeneID" id="94301775"/>
<sequence>MQRLLVFSILEMKLQAAFSMVSFYDFFDDLVQNVRGVLEVFECQVRMNRTPPTWCIMSGRQRCRRYEQVKNSASVVVQRGKVTAQHSVDAGTASSASRSIRTPCGRRRNRRARSFLWSVEFCHQVCICGFQYLAPVLEAHLAESVNAELVLRIIRPAQEPPEAAADLPVVREQVEYVGGRTVNLNNQQRLDESKLTSNARVDFAPLQGQNGFWVSDTRQWITMSFGSFCCLPTYSAYSDTLNVKFEHCGSGVKRFKVFGAVLFRIVLFNFGCCLNFSFSGTSCTSSAWLSAESKVRKSQGAARIPGAAPVQLSCLTVGYATEGQQMRHGLLLQLWRAHFQDQQKFAPNIIQQLCL</sequence>
<evidence type="ECO:0000256" key="1">
    <source>
        <dbReference type="SAM" id="SignalP"/>
    </source>
</evidence>
<gene>
    <name evidence="2" type="ORF">SS50377_27752</name>
</gene>
<organism evidence="2 3">
    <name type="scientific">Spironucleus salmonicida</name>
    <dbReference type="NCBI Taxonomy" id="348837"/>
    <lineage>
        <taxon>Eukaryota</taxon>
        <taxon>Metamonada</taxon>
        <taxon>Diplomonadida</taxon>
        <taxon>Hexamitidae</taxon>
        <taxon>Hexamitinae</taxon>
        <taxon>Spironucleus</taxon>
    </lineage>
</organism>
<proteinExistence type="predicted"/>
<protein>
    <submittedName>
        <fullName evidence="2">Uncharacterized protein</fullName>
    </submittedName>
</protein>
<comment type="caution">
    <text evidence="2">The sequence shown here is derived from an EMBL/GenBank/DDBJ whole genome shotgun (WGS) entry which is preliminary data.</text>
</comment>
<dbReference type="RefSeq" id="XP_067760557.1">
    <property type="nucleotide sequence ID" value="XM_067911535.1"/>
</dbReference>
<dbReference type="Proteomes" id="UP000018208">
    <property type="component" value="Unassembled WGS sequence"/>
</dbReference>
<accession>A0A9P8LKL6</accession>
<dbReference type="KEGG" id="ssao:94301775"/>
<reference evidence="2 3" key="1">
    <citation type="journal article" date="2014" name="PLoS Genet.">
        <title>The Genome of Spironucleus salmonicida Highlights a Fish Pathogen Adapted to Fluctuating Environments.</title>
        <authorList>
            <person name="Xu F."/>
            <person name="Jerlstrom-Hultqvist J."/>
            <person name="Einarsson E."/>
            <person name="Astvaldsson A."/>
            <person name="Svard S.G."/>
            <person name="Andersson J.O."/>
        </authorList>
    </citation>
    <scope>NUCLEOTIDE SEQUENCE [LARGE SCALE GENOMIC DNA]</scope>
    <source>
        <strain evidence="2 3">ATCC 50377</strain>
    </source>
</reference>
<keyword evidence="3" id="KW-1185">Reference proteome</keyword>
<evidence type="ECO:0000313" key="2">
    <source>
        <dbReference type="EMBL" id="KAH0569784.1"/>
    </source>
</evidence>
<dbReference type="EMBL" id="AUWU02000008">
    <property type="protein sequence ID" value="KAH0569784.1"/>
    <property type="molecule type" value="Genomic_DNA"/>
</dbReference>
<dbReference type="AlphaFoldDB" id="A0A9P8LKL6"/>
<feature type="chain" id="PRO_5040177027" evidence="1">
    <location>
        <begin position="20"/>
        <end position="355"/>
    </location>
</feature>
<feature type="signal peptide" evidence="1">
    <location>
        <begin position="1"/>
        <end position="19"/>
    </location>
</feature>
<keyword evidence="1" id="KW-0732">Signal</keyword>
<evidence type="ECO:0000313" key="3">
    <source>
        <dbReference type="Proteomes" id="UP000018208"/>
    </source>
</evidence>
<name>A0A9P8LKL6_9EUKA</name>